<keyword evidence="14" id="KW-1185">Reference proteome</keyword>
<keyword evidence="3 9" id="KW-0479">Metal-binding</keyword>
<proteinExistence type="inferred from homology"/>
<dbReference type="AlphaFoldDB" id="A0A5P3MTT5"/>
<dbReference type="EMBL" id="CP031699">
    <property type="protein sequence ID" value="QEY25026.1"/>
    <property type="molecule type" value="Genomic_DNA"/>
</dbReference>
<evidence type="ECO:0000256" key="10">
    <source>
        <dbReference type="NCBIfam" id="TIGR01196"/>
    </source>
</evidence>
<dbReference type="GO" id="GO:0009255">
    <property type="term" value="P:Entner-Doudoroff pathway through 6-phosphogluconate"/>
    <property type="evidence" value="ECO:0007669"/>
    <property type="project" value="UniProtKB-UniRule"/>
</dbReference>
<dbReference type="Proteomes" id="UP000325536">
    <property type="component" value="Chromosome"/>
</dbReference>
<gene>
    <name evidence="9 13" type="primary">edd</name>
    <name evidence="13" type="ORF">D0T90_07295</name>
</gene>
<evidence type="ECO:0000256" key="9">
    <source>
        <dbReference type="HAMAP-Rule" id="MF_02094"/>
    </source>
</evidence>
<dbReference type="UniPathway" id="UPA00226"/>
<dbReference type="GO" id="GO:0046872">
    <property type="term" value="F:metal ion binding"/>
    <property type="evidence" value="ECO:0007669"/>
    <property type="project" value="UniProtKB-KW"/>
</dbReference>
<evidence type="ECO:0000313" key="13">
    <source>
        <dbReference type="EMBL" id="QEY25026.1"/>
    </source>
</evidence>
<sequence length="611" mass="66354">MSTTPLHPKLAEITQRIIERSRPTREKYLAKIRNAKQQGHLERSQLGCSNLAHGYASMPKSIKIEMLQETVPNLGIVTTYNDMVSAHQPFKDFPDWIKDEAQKYGATAQVAGGAPAMCDGITQGYAGMELSLFSRDVIAMSTAIAMSHQMFDGSLYMGVCDKIVPGLMIGALSFGHIPGLFLPAGPMSSGIGNKEKARTRQLFAEGKVGREALLESEMGSYHSPGTCTFYGTANSNQMMMELMGVHLPAAAFVHPYTEMREALTRYGAAHLAQGIRNGTAKPFGEMLTEKSFINALIGLMATGGSTNHTMHLVAMARAAGVILNWNDFDEISSIIPLLIRVYPNGKADVNHFAAAGGLPFVIRELLDAGLLHDDVDTVVGRGMRHYTKEPFLIDGKLEWRDVPQESGNEEILRKADNPFSPDGGLRLMKGNIGRGVIKVSAIREGCRIIEAPAIVFNDQREVLEAFERGELERDFVCVVRYQGPRANGMPELHKLTPPLGILQDRGFKVALLTDGRMSGASGKVPAAIHITPEALMGGGIGKIRTGDLIRFDSVTGELNVLVSENEWNARETETADLNANRQGCGRELFANFRALASSAETGAMSFGGEFA</sequence>
<evidence type="ECO:0000313" key="14">
    <source>
        <dbReference type="Proteomes" id="UP000325536"/>
    </source>
</evidence>
<dbReference type="GO" id="GO:0004456">
    <property type="term" value="F:phosphogluconate dehydratase activity"/>
    <property type="evidence" value="ECO:0007669"/>
    <property type="project" value="UniProtKB-UniRule"/>
</dbReference>
<dbReference type="HAMAP" id="MF_02094">
    <property type="entry name" value="Edd"/>
    <property type="match status" value="1"/>
</dbReference>
<keyword evidence="2 9" id="KW-0004">4Fe-4S</keyword>
<evidence type="ECO:0000256" key="6">
    <source>
        <dbReference type="ARBA" id="ARBA00023064"/>
    </source>
</evidence>
<dbReference type="InterPro" id="IPR020558">
    <property type="entry name" value="DiOHA_6PGluconate_deHydtase_CS"/>
</dbReference>
<evidence type="ECO:0000256" key="5">
    <source>
        <dbReference type="ARBA" id="ARBA00023014"/>
    </source>
</evidence>
<keyword evidence="4 9" id="KW-0408">Iron</keyword>
<dbReference type="PANTHER" id="PTHR43661">
    <property type="entry name" value="D-XYLONATE DEHYDRATASE"/>
    <property type="match status" value="1"/>
</dbReference>
<evidence type="ECO:0000256" key="7">
    <source>
        <dbReference type="ARBA" id="ARBA00023239"/>
    </source>
</evidence>
<keyword evidence="8 9" id="KW-0119">Carbohydrate metabolism</keyword>
<dbReference type="KEGG" id="naq:D0T90_07295"/>
<evidence type="ECO:0000256" key="4">
    <source>
        <dbReference type="ARBA" id="ARBA00023004"/>
    </source>
</evidence>
<dbReference type="RefSeq" id="WP_123795476.1">
    <property type="nucleotide sequence ID" value="NZ_CP031699.1"/>
</dbReference>
<feature type="binding site" evidence="9">
    <location>
        <position position="160"/>
    </location>
    <ligand>
        <name>[4Fe-4S] cluster</name>
        <dbReference type="ChEBI" id="CHEBI:49883"/>
    </ligand>
</feature>
<evidence type="ECO:0000256" key="3">
    <source>
        <dbReference type="ARBA" id="ARBA00022723"/>
    </source>
</evidence>
<dbReference type="GO" id="GO:0005829">
    <property type="term" value="C:cytosol"/>
    <property type="evidence" value="ECO:0007669"/>
    <property type="project" value="TreeGrafter"/>
</dbReference>
<dbReference type="FunFam" id="3.50.30.80:FF:000001">
    <property type="entry name" value="Dihydroxy-acid dehydratase"/>
    <property type="match status" value="1"/>
</dbReference>
<protein>
    <recommendedName>
        <fullName evidence="9 10">Phosphogluconate dehydratase</fullName>
        <ecNumber evidence="9 10">4.2.1.12</ecNumber>
    </recommendedName>
</protein>
<dbReference type="PROSITE" id="PS00887">
    <property type="entry name" value="ILVD_EDD_2"/>
    <property type="match status" value="1"/>
</dbReference>
<dbReference type="GO" id="GO:0019521">
    <property type="term" value="P:D-gluconate metabolic process"/>
    <property type="evidence" value="ECO:0007669"/>
    <property type="project" value="UniProtKB-KW"/>
</dbReference>
<comment type="similarity">
    <text evidence="1 9">Belongs to the IlvD/Edd family.</text>
</comment>
<dbReference type="OrthoDB" id="9807077at2"/>
<evidence type="ECO:0000259" key="12">
    <source>
        <dbReference type="Pfam" id="PF24877"/>
    </source>
</evidence>
<comment type="catalytic activity">
    <reaction evidence="9">
        <text>6-phospho-D-gluconate = 2-dehydro-3-deoxy-6-phospho-D-gluconate + H2O</text>
        <dbReference type="Rhea" id="RHEA:17277"/>
        <dbReference type="ChEBI" id="CHEBI:15377"/>
        <dbReference type="ChEBI" id="CHEBI:57569"/>
        <dbReference type="ChEBI" id="CHEBI:58759"/>
        <dbReference type="EC" id="4.2.1.12"/>
    </reaction>
</comment>
<keyword evidence="5 9" id="KW-0411">Iron-sulfur</keyword>
<dbReference type="Pfam" id="PF24877">
    <property type="entry name" value="ILV_EDD_C"/>
    <property type="match status" value="1"/>
</dbReference>
<keyword evidence="7 9" id="KW-0456">Lyase</keyword>
<dbReference type="InterPro" id="IPR056740">
    <property type="entry name" value="ILV_EDD_C"/>
</dbReference>
<dbReference type="PANTHER" id="PTHR43661:SF1">
    <property type="entry name" value="PHOSPHOGLUCONATE DEHYDRATASE"/>
    <property type="match status" value="1"/>
</dbReference>
<comment type="function">
    <text evidence="9">Catalyzes the dehydration of 6-phospho-D-gluconate to 2-dehydro-3-deoxy-6-phospho-D-gluconate.</text>
</comment>
<dbReference type="InterPro" id="IPR037237">
    <property type="entry name" value="IlvD/EDD_N"/>
</dbReference>
<dbReference type="InterPro" id="IPR000581">
    <property type="entry name" value="ILV_EDD_N"/>
</dbReference>
<dbReference type="GO" id="GO:0051539">
    <property type="term" value="F:4 iron, 4 sulfur cluster binding"/>
    <property type="evidence" value="ECO:0007669"/>
    <property type="project" value="UniProtKB-UniRule"/>
</dbReference>
<dbReference type="EC" id="4.2.1.12" evidence="9 10"/>
<dbReference type="SUPFAM" id="SSF52016">
    <property type="entry name" value="LeuD/IlvD-like"/>
    <property type="match status" value="1"/>
</dbReference>
<evidence type="ECO:0000256" key="8">
    <source>
        <dbReference type="ARBA" id="ARBA00023277"/>
    </source>
</evidence>
<dbReference type="Pfam" id="PF00920">
    <property type="entry name" value="ILVD_EDD_N"/>
    <property type="match status" value="1"/>
</dbReference>
<feature type="binding site" evidence="9">
    <location>
        <position position="227"/>
    </location>
    <ligand>
        <name>[4Fe-4S] cluster</name>
        <dbReference type="ChEBI" id="CHEBI:49883"/>
    </ligand>
</feature>
<dbReference type="PROSITE" id="PS00886">
    <property type="entry name" value="ILVD_EDD_1"/>
    <property type="match status" value="1"/>
</dbReference>
<comment type="pathway">
    <text evidence="9">Carbohydrate metabolism; Entner-Doudoroff pathway.</text>
</comment>
<dbReference type="Gene3D" id="3.50.30.80">
    <property type="entry name" value="IlvD/EDD C-terminal domain-like"/>
    <property type="match status" value="1"/>
</dbReference>
<dbReference type="InterPro" id="IPR004786">
    <property type="entry name" value="6-phosphgluc_deHydtase"/>
</dbReference>
<dbReference type="InterPro" id="IPR042096">
    <property type="entry name" value="Dihydro-acid_dehy_C"/>
</dbReference>
<feature type="domain" description="Dihydroxy-acid/6-phosphogluconate dehydratase N-terminal" evidence="11">
    <location>
        <begin position="72"/>
        <end position="384"/>
    </location>
</feature>
<accession>A0A5P3MTT5</accession>
<evidence type="ECO:0000256" key="2">
    <source>
        <dbReference type="ARBA" id="ARBA00022485"/>
    </source>
</evidence>
<evidence type="ECO:0000259" key="11">
    <source>
        <dbReference type="Pfam" id="PF00920"/>
    </source>
</evidence>
<evidence type="ECO:0000256" key="1">
    <source>
        <dbReference type="ARBA" id="ARBA00006486"/>
    </source>
</evidence>
<dbReference type="NCBIfam" id="TIGR01196">
    <property type="entry name" value="edd"/>
    <property type="match status" value="1"/>
</dbReference>
<name>A0A5P3MTT5_NEIAN</name>
<reference evidence="13 14" key="1">
    <citation type="submission" date="2018-08" db="EMBL/GenBank/DDBJ databases">
        <title>Neisseria animalis ATCC 49930 complete genome.</title>
        <authorList>
            <person name="Veseli I.A."/>
            <person name="Mascarenhas dos Santos A.C."/>
            <person name="Buttler R."/>
            <person name="Pombert J.-F."/>
        </authorList>
    </citation>
    <scope>NUCLEOTIDE SEQUENCE [LARGE SCALE GENOMIC DNA]</scope>
    <source>
        <strain evidence="13 14">ATCC 49930</strain>
    </source>
</reference>
<feature type="domain" description="Dihydroxy-acid/6-phosphogluconate dehydratase C-terminal" evidence="12">
    <location>
        <begin position="410"/>
        <end position="603"/>
    </location>
</feature>
<dbReference type="SUPFAM" id="SSF143975">
    <property type="entry name" value="IlvD/EDD N-terminal domain-like"/>
    <property type="match status" value="1"/>
</dbReference>
<organism evidence="13 14">
    <name type="scientific">Neisseria animalis</name>
    <dbReference type="NCBI Taxonomy" id="492"/>
    <lineage>
        <taxon>Bacteria</taxon>
        <taxon>Pseudomonadati</taxon>
        <taxon>Pseudomonadota</taxon>
        <taxon>Betaproteobacteria</taxon>
        <taxon>Neisseriales</taxon>
        <taxon>Neisseriaceae</taxon>
        <taxon>Neisseria</taxon>
    </lineage>
</organism>
<comment type="cofactor">
    <cofactor evidence="9">
        <name>[4Fe-4S] cluster</name>
        <dbReference type="ChEBI" id="CHEBI:49883"/>
    </cofactor>
    <text evidence="9">Binds 1 [4Fe-4S] cluster.</text>
</comment>
<keyword evidence="6 9" id="KW-0311">Gluconate utilization</keyword>